<keyword evidence="1" id="KW-0175">Coiled coil</keyword>
<protein>
    <recommendedName>
        <fullName evidence="4">EF-hand domain-containing protein</fullName>
    </recommendedName>
</protein>
<dbReference type="RefSeq" id="XP_005850613.1">
    <property type="nucleotide sequence ID" value="XM_005850551.1"/>
</dbReference>
<gene>
    <name evidence="5" type="ORF">CHLNCDRAFT_140571</name>
</gene>
<dbReference type="Proteomes" id="UP000008141">
    <property type="component" value="Unassembled WGS sequence"/>
</dbReference>
<dbReference type="PROSITE" id="PS50222">
    <property type="entry name" value="EF_HAND_2"/>
    <property type="match status" value="1"/>
</dbReference>
<keyword evidence="3" id="KW-0812">Transmembrane</keyword>
<dbReference type="OrthoDB" id="541553at2759"/>
<reference evidence="5 6" key="1">
    <citation type="journal article" date="2010" name="Plant Cell">
        <title>The Chlorella variabilis NC64A genome reveals adaptation to photosymbiosis, coevolution with viruses, and cryptic sex.</title>
        <authorList>
            <person name="Blanc G."/>
            <person name="Duncan G."/>
            <person name="Agarkova I."/>
            <person name="Borodovsky M."/>
            <person name="Gurnon J."/>
            <person name="Kuo A."/>
            <person name="Lindquist E."/>
            <person name="Lucas S."/>
            <person name="Pangilinan J."/>
            <person name="Polle J."/>
            <person name="Salamov A."/>
            <person name="Terry A."/>
            <person name="Yamada T."/>
            <person name="Dunigan D.D."/>
            <person name="Grigoriev I.V."/>
            <person name="Claverie J.M."/>
            <person name="Van Etten J.L."/>
        </authorList>
    </citation>
    <scope>NUCLEOTIDE SEQUENCE [LARGE SCALE GENOMIC DNA]</scope>
    <source>
        <strain evidence="5 6">NC64A</strain>
    </source>
</reference>
<feature type="transmembrane region" description="Helical" evidence="3">
    <location>
        <begin position="372"/>
        <end position="394"/>
    </location>
</feature>
<proteinExistence type="predicted"/>
<dbReference type="KEGG" id="cvr:CHLNCDRAFT_140571"/>
<dbReference type="InterPro" id="IPR002048">
    <property type="entry name" value="EF_hand_dom"/>
</dbReference>
<keyword evidence="3" id="KW-0472">Membrane</keyword>
<evidence type="ECO:0000256" key="1">
    <source>
        <dbReference type="SAM" id="Coils"/>
    </source>
</evidence>
<feature type="coiled-coil region" evidence="1">
    <location>
        <begin position="31"/>
        <end position="173"/>
    </location>
</feature>
<keyword evidence="6" id="KW-1185">Reference proteome</keyword>
<accession>E1Z5P7</accession>
<evidence type="ECO:0000313" key="6">
    <source>
        <dbReference type="Proteomes" id="UP000008141"/>
    </source>
</evidence>
<keyword evidence="3" id="KW-1133">Transmembrane helix</keyword>
<dbReference type="GO" id="GO:0005509">
    <property type="term" value="F:calcium ion binding"/>
    <property type="evidence" value="ECO:0007669"/>
    <property type="project" value="InterPro"/>
</dbReference>
<dbReference type="GeneID" id="17358112"/>
<dbReference type="PROSITE" id="PS00018">
    <property type="entry name" value="EF_HAND_1"/>
    <property type="match status" value="1"/>
</dbReference>
<evidence type="ECO:0000313" key="5">
    <source>
        <dbReference type="EMBL" id="EFN58511.1"/>
    </source>
</evidence>
<feature type="region of interest" description="Disordered" evidence="2">
    <location>
        <begin position="604"/>
        <end position="676"/>
    </location>
</feature>
<feature type="compositionally biased region" description="Low complexity" evidence="2">
    <location>
        <begin position="635"/>
        <end position="646"/>
    </location>
</feature>
<evidence type="ECO:0000259" key="4">
    <source>
        <dbReference type="PROSITE" id="PS50222"/>
    </source>
</evidence>
<feature type="domain" description="EF-hand" evidence="4">
    <location>
        <begin position="331"/>
        <end position="366"/>
    </location>
</feature>
<dbReference type="InParanoid" id="E1Z5P7"/>
<name>E1Z5P7_CHLVA</name>
<feature type="region of interest" description="Disordered" evidence="2">
    <location>
        <begin position="205"/>
        <end position="226"/>
    </location>
</feature>
<evidence type="ECO:0000256" key="2">
    <source>
        <dbReference type="SAM" id="MobiDB-lite"/>
    </source>
</evidence>
<evidence type="ECO:0000256" key="3">
    <source>
        <dbReference type="SAM" id="Phobius"/>
    </source>
</evidence>
<dbReference type="eggNOG" id="ENOG502STN5">
    <property type="taxonomic scope" value="Eukaryota"/>
</dbReference>
<dbReference type="CDD" id="cd00104">
    <property type="entry name" value="KAZAL_FS"/>
    <property type="match status" value="1"/>
</dbReference>
<sequence length="676" mass="70854">MEDAPLGGLLQRYRDAEAGWLKEKGKLMLAADGEKKRRLKAEAELRRVQQQLSFRVGEVQHLKTGLRSRDCELQDLRDRLREYELAEGGERTAQEAVAQAQAERDELRAAMAEVLQRLDAANDVIGRADSSMASLEAQLAAATAERQRAEDAERAAQAEAQQLREAVADMQWKCGLLQRLSDLTMQQNEEKTATLQTLLESESMLDGDGEAAGGGGTMTADGHDPTAVHEDPASPTYGEKQDVLSDLPAGITSVQLGGAGGSGFYAFGAQMPNPFQERAADPFSARPSVDIRRSVDGRISVDFRRSIDARGKTDIDRGVSGVIVHDLLHLTSDPRVKQRLMEADADNDGRISRKDILKVMHSEMSAKQRLKWGLISGGILLVFCLLMLAANAALTYTVVRMSQETTVQSSGVMTDKAGNNIIGTASTAGVVDLLYAHYSPAEASAALLSLKSLVITAGNGTAVSVYQVLAATLVPGQRLDFVVTAPAAAAAGASANAADLMRIVIDDAGVHEVRSGAQQAGRRLLVAATTAGAAKTVQGLVYDVTAPTCSTGSCGGAASQISCPEVPTCGANGKLYISPCAAIAAGTTVRCTNCAPMCTGNNSGGLPRPGGLPGNLAVDGGSNYVRTSPPPPSPANSGGNVAAAGAKPTQTQPVKKAASVRRPQNTRKNPPPAKAP</sequence>
<dbReference type="STRING" id="554065.E1Z5P7"/>
<dbReference type="InterPro" id="IPR018247">
    <property type="entry name" value="EF_Hand_1_Ca_BS"/>
</dbReference>
<dbReference type="EMBL" id="GL433837">
    <property type="protein sequence ID" value="EFN58511.1"/>
    <property type="molecule type" value="Genomic_DNA"/>
</dbReference>
<organism evidence="6">
    <name type="scientific">Chlorella variabilis</name>
    <name type="common">Green alga</name>
    <dbReference type="NCBI Taxonomy" id="554065"/>
    <lineage>
        <taxon>Eukaryota</taxon>
        <taxon>Viridiplantae</taxon>
        <taxon>Chlorophyta</taxon>
        <taxon>core chlorophytes</taxon>
        <taxon>Trebouxiophyceae</taxon>
        <taxon>Chlorellales</taxon>
        <taxon>Chlorellaceae</taxon>
        <taxon>Chlorella clade</taxon>
        <taxon>Chlorella</taxon>
    </lineage>
</organism>
<dbReference type="AlphaFoldDB" id="E1Z5P7"/>